<dbReference type="SUPFAM" id="SSF111369">
    <property type="entry name" value="HlyD-like secretion proteins"/>
    <property type="match status" value="1"/>
</dbReference>
<dbReference type="Gene3D" id="2.40.30.170">
    <property type="match status" value="1"/>
</dbReference>
<keyword evidence="5" id="KW-1185">Reference proteome</keyword>
<dbReference type="EMBL" id="CP089984">
    <property type="protein sequence ID" value="WXB12246.1"/>
    <property type="molecule type" value="Genomic_DNA"/>
</dbReference>
<accession>A0ABZ2LMV5</accession>
<dbReference type="RefSeq" id="WP_394821866.1">
    <property type="nucleotide sequence ID" value="NZ_CP089984.1"/>
</dbReference>
<sequence>MAAVAAAGCKGAPKDAAAAEPAYESPSIAVRLTSVQRGPVARPVRGAGVVRLKSEADLSFKVGGVVTAVLVEEGARVRKGQVLARLDPTEVDAALRQANETSARAERDVERARKLHATNAIPVSDLQNAETAAAQAKAGVDTAAWNAQRAVVVAPDDGRIERRSVDPGEIVMPGTPVFHVSGRSRGTVVRAGLTDRDVLRIATGEAAKVVLDLFPDTPLSGKVSQIAAAATPGIGTFDVEVSIDQPLPARPEGALPIAILSGMTAKIEIAHVEADLATVPIASLTEGRGDAASVFVVDGKVARRVPVKVAFLSQDRAALLTRLDGHDRVVEAGASDLDDGSAVRVLP</sequence>
<evidence type="ECO:0000259" key="3">
    <source>
        <dbReference type="Pfam" id="PF25973"/>
    </source>
</evidence>
<gene>
    <name evidence="4" type="ORF">LZC94_30905</name>
</gene>
<proteinExistence type="inferred from homology"/>
<organism evidence="4 5">
    <name type="scientific">Pendulispora albinea</name>
    <dbReference type="NCBI Taxonomy" id="2741071"/>
    <lineage>
        <taxon>Bacteria</taxon>
        <taxon>Pseudomonadati</taxon>
        <taxon>Myxococcota</taxon>
        <taxon>Myxococcia</taxon>
        <taxon>Myxococcales</taxon>
        <taxon>Sorangiineae</taxon>
        <taxon>Pendulisporaceae</taxon>
        <taxon>Pendulispora</taxon>
    </lineage>
</organism>
<dbReference type="PANTHER" id="PTHR30469">
    <property type="entry name" value="MULTIDRUG RESISTANCE PROTEIN MDTA"/>
    <property type="match status" value="1"/>
</dbReference>
<name>A0ABZ2LMV5_9BACT</name>
<dbReference type="Proteomes" id="UP001370348">
    <property type="component" value="Chromosome"/>
</dbReference>
<dbReference type="InterPro" id="IPR058647">
    <property type="entry name" value="BSH_CzcB-like"/>
</dbReference>
<dbReference type="NCBIfam" id="TIGR01730">
    <property type="entry name" value="RND_mfp"/>
    <property type="match status" value="1"/>
</dbReference>
<evidence type="ECO:0000256" key="1">
    <source>
        <dbReference type="ARBA" id="ARBA00009477"/>
    </source>
</evidence>
<dbReference type="InterPro" id="IPR006143">
    <property type="entry name" value="RND_pump_MFP"/>
</dbReference>
<dbReference type="Pfam" id="PF25973">
    <property type="entry name" value="BSH_CzcB"/>
    <property type="match status" value="1"/>
</dbReference>
<dbReference type="Gene3D" id="1.10.287.470">
    <property type="entry name" value="Helix hairpin bin"/>
    <property type="match status" value="1"/>
</dbReference>
<evidence type="ECO:0000313" key="5">
    <source>
        <dbReference type="Proteomes" id="UP001370348"/>
    </source>
</evidence>
<evidence type="ECO:0000313" key="4">
    <source>
        <dbReference type="EMBL" id="WXB12246.1"/>
    </source>
</evidence>
<comment type="similarity">
    <text evidence="1">Belongs to the membrane fusion protein (MFP) (TC 8.A.1) family.</text>
</comment>
<protein>
    <submittedName>
        <fullName evidence="4">Efflux RND transporter periplasmic adaptor subunit</fullName>
    </submittedName>
</protein>
<reference evidence="4 5" key="1">
    <citation type="submission" date="2021-12" db="EMBL/GenBank/DDBJ databases">
        <title>Discovery of the Pendulisporaceae a myxobacterial family with distinct sporulation behavior and unique specialized metabolism.</title>
        <authorList>
            <person name="Garcia R."/>
            <person name="Popoff A."/>
            <person name="Bader C.D."/>
            <person name="Loehr J."/>
            <person name="Walesch S."/>
            <person name="Walt C."/>
            <person name="Boldt J."/>
            <person name="Bunk B."/>
            <person name="Haeckl F.J.F.P.J."/>
            <person name="Gunesch A.P."/>
            <person name="Birkelbach J."/>
            <person name="Nuebel U."/>
            <person name="Pietschmann T."/>
            <person name="Bach T."/>
            <person name="Mueller R."/>
        </authorList>
    </citation>
    <scope>NUCLEOTIDE SEQUENCE [LARGE SCALE GENOMIC DNA]</scope>
    <source>
        <strain evidence="4 5">MSr11954</strain>
    </source>
</reference>
<feature type="domain" description="CzcB-like barrel-sandwich hybrid" evidence="3">
    <location>
        <begin position="57"/>
        <end position="181"/>
    </location>
</feature>
<evidence type="ECO:0000256" key="2">
    <source>
        <dbReference type="SAM" id="MobiDB-lite"/>
    </source>
</evidence>
<dbReference type="Gene3D" id="2.40.420.20">
    <property type="match status" value="1"/>
</dbReference>
<dbReference type="PANTHER" id="PTHR30469:SF38">
    <property type="entry name" value="HLYD FAMILY SECRETION PROTEIN"/>
    <property type="match status" value="1"/>
</dbReference>
<dbReference type="Gene3D" id="2.40.50.100">
    <property type="match status" value="1"/>
</dbReference>
<feature type="region of interest" description="Disordered" evidence="2">
    <location>
        <begin position="1"/>
        <end position="21"/>
    </location>
</feature>